<keyword evidence="3" id="KW-0732">Signal</keyword>
<keyword evidence="7" id="KW-0812">Transmembrane</keyword>
<comment type="catalytic activity">
    <reaction evidence="1">
        <text>[protein]-peptidylproline (omega=180) = [protein]-peptidylproline (omega=0)</text>
        <dbReference type="Rhea" id="RHEA:16237"/>
        <dbReference type="Rhea" id="RHEA-COMP:10747"/>
        <dbReference type="Rhea" id="RHEA-COMP:10748"/>
        <dbReference type="ChEBI" id="CHEBI:83833"/>
        <dbReference type="ChEBI" id="CHEBI:83834"/>
        <dbReference type="EC" id="5.2.1.8"/>
    </reaction>
</comment>
<gene>
    <name evidence="9" type="ORF">GCM10022410_21160</name>
</gene>
<evidence type="ECO:0000256" key="3">
    <source>
        <dbReference type="ARBA" id="ARBA00022729"/>
    </source>
</evidence>
<dbReference type="PROSITE" id="PS50198">
    <property type="entry name" value="PPIC_PPIASE_2"/>
    <property type="match status" value="1"/>
</dbReference>
<evidence type="ECO:0000256" key="5">
    <source>
        <dbReference type="ARBA" id="ARBA00023235"/>
    </source>
</evidence>
<organism evidence="9 10">
    <name type="scientific">Amphibacillus indicireducens</name>
    <dbReference type="NCBI Taxonomy" id="1076330"/>
    <lineage>
        <taxon>Bacteria</taxon>
        <taxon>Bacillati</taxon>
        <taxon>Bacillota</taxon>
        <taxon>Bacilli</taxon>
        <taxon>Bacillales</taxon>
        <taxon>Bacillaceae</taxon>
        <taxon>Amphibacillus</taxon>
    </lineage>
</organism>
<evidence type="ECO:0000313" key="9">
    <source>
        <dbReference type="EMBL" id="GAA4076039.1"/>
    </source>
</evidence>
<dbReference type="InterPro" id="IPR046357">
    <property type="entry name" value="PPIase_dom_sf"/>
</dbReference>
<evidence type="ECO:0000259" key="8">
    <source>
        <dbReference type="PROSITE" id="PS50198"/>
    </source>
</evidence>
<dbReference type="Pfam" id="PF13145">
    <property type="entry name" value="Rotamase_2"/>
    <property type="match status" value="1"/>
</dbReference>
<keyword evidence="7" id="KW-0472">Membrane</keyword>
<protein>
    <recommendedName>
        <fullName evidence="2">peptidylprolyl isomerase</fullName>
        <ecNumber evidence="2">5.2.1.8</ecNumber>
    </recommendedName>
</protein>
<evidence type="ECO:0000256" key="6">
    <source>
        <dbReference type="PROSITE-ProRule" id="PRU00278"/>
    </source>
</evidence>
<dbReference type="Gene3D" id="1.10.4030.10">
    <property type="entry name" value="Porin chaperone SurA, peptide-binding domain"/>
    <property type="match status" value="1"/>
</dbReference>
<dbReference type="InterPro" id="IPR050245">
    <property type="entry name" value="PrsA_foldase"/>
</dbReference>
<dbReference type="EC" id="5.2.1.8" evidence="2"/>
<feature type="transmembrane region" description="Helical" evidence="7">
    <location>
        <begin position="6"/>
        <end position="23"/>
    </location>
</feature>
<dbReference type="InterPro" id="IPR000297">
    <property type="entry name" value="PPIase_PpiC"/>
</dbReference>
<keyword evidence="4 6" id="KW-0697">Rotamase</keyword>
<feature type="domain" description="PpiC" evidence="8">
    <location>
        <begin position="161"/>
        <end position="253"/>
    </location>
</feature>
<evidence type="ECO:0000256" key="4">
    <source>
        <dbReference type="ARBA" id="ARBA00023110"/>
    </source>
</evidence>
<dbReference type="PANTHER" id="PTHR47245">
    <property type="entry name" value="PEPTIDYLPROLYL ISOMERASE"/>
    <property type="match status" value="1"/>
</dbReference>
<evidence type="ECO:0000256" key="7">
    <source>
        <dbReference type="SAM" id="Phobius"/>
    </source>
</evidence>
<name>A0ABP7VXE8_9BACI</name>
<dbReference type="Proteomes" id="UP001501734">
    <property type="component" value="Unassembled WGS sequence"/>
</dbReference>
<sequence>MRKIWLWIILILIVSNILTFVLMRNGEKETERTTPVEEIDVELPIATIDDQEIYYDDWISYLETHYGEEALAEMIDQHVINKLAKEHNLAIDPKLIDLEISFLATLVGQLREDKVEKTEAEWRKTIENRLLADMLFAKDVIIPEDELRAYYDTYQSQYQFSHRVELSHIIVNDQETADRVYQELEGGAEFKALAYEYTIDDDSRSAGGYLGFFTRESSFLPANYFDQTRNMAEHSYSEPFLGNQGYVILYLHRELPEIQLDFDQLKDHIRIKIAIEQLGITPSIQDFWTEFDIDWIY</sequence>
<evidence type="ECO:0000256" key="2">
    <source>
        <dbReference type="ARBA" id="ARBA00013194"/>
    </source>
</evidence>
<dbReference type="Gene3D" id="3.10.50.40">
    <property type="match status" value="1"/>
</dbReference>
<evidence type="ECO:0000256" key="1">
    <source>
        <dbReference type="ARBA" id="ARBA00000971"/>
    </source>
</evidence>
<dbReference type="SUPFAM" id="SSF54534">
    <property type="entry name" value="FKBP-like"/>
    <property type="match status" value="1"/>
</dbReference>
<reference evidence="10" key="1">
    <citation type="journal article" date="2019" name="Int. J. Syst. Evol. Microbiol.">
        <title>The Global Catalogue of Microorganisms (GCM) 10K type strain sequencing project: providing services to taxonomists for standard genome sequencing and annotation.</title>
        <authorList>
            <consortium name="The Broad Institute Genomics Platform"/>
            <consortium name="The Broad Institute Genome Sequencing Center for Infectious Disease"/>
            <person name="Wu L."/>
            <person name="Ma J."/>
        </authorList>
    </citation>
    <scope>NUCLEOTIDE SEQUENCE [LARGE SCALE GENOMIC DNA]</scope>
    <source>
        <strain evidence="10">JCM 17250</strain>
    </source>
</reference>
<evidence type="ECO:0000313" key="10">
    <source>
        <dbReference type="Proteomes" id="UP001501734"/>
    </source>
</evidence>
<keyword evidence="10" id="KW-1185">Reference proteome</keyword>
<dbReference type="GO" id="GO:0016853">
    <property type="term" value="F:isomerase activity"/>
    <property type="evidence" value="ECO:0007669"/>
    <property type="project" value="UniProtKB-KW"/>
</dbReference>
<dbReference type="EMBL" id="BAABDL010000118">
    <property type="protein sequence ID" value="GAA4076039.1"/>
    <property type="molecule type" value="Genomic_DNA"/>
</dbReference>
<comment type="caution">
    <text evidence="9">The sequence shown here is derived from an EMBL/GenBank/DDBJ whole genome shotgun (WGS) entry which is preliminary data.</text>
</comment>
<keyword evidence="7" id="KW-1133">Transmembrane helix</keyword>
<keyword evidence="5 6" id="KW-0413">Isomerase</keyword>
<accession>A0ABP7VXE8</accession>
<proteinExistence type="predicted"/>
<dbReference type="RefSeq" id="WP_344912978.1">
    <property type="nucleotide sequence ID" value="NZ_BAABDL010000118.1"/>
</dbReference>
<dbReference type="PANTHER" id="PTHR47245:SF1">
    <property type="entry name" value="FOLDASE PROTEIN PRSA"/>
    <property type="match status" value="1"/>
</dbReference>